<dbReference type="EMBL" id="MU004316">
    <property type="protein sequence ID" value="KAF2658343.1"/>
    <property type="molecule type" value="Genomic_DNA"/>
</dbReference>
<dbReference type="Gene3D" id="1.20.120.1630">
    <property type="match status" value="1"/>
</dbReference>
<keyword evidence="4" id="KW-1185">Reference proteome</keyword>
<reference evidence="3" key="1">
    <citation type="journal article" date="2020" name="Stud. Mycol.">
        <title>101 Dothideomycetes genomes: a test case for predicting lifestyles and emergence of pathogens.</title>
        <authorList>
            <person name="Haridas S."/>
            <person name="Albert R."/>
            <person name="Binder M."/>
            <person name="Bloem J."/>
            <person name="Labutti K."/>
            <person name="Salamov A."/>
            <person name="Andreopoulos B."/>
            <person name="Baker S."/>
            <person name="Barry K."/>
            <person name="Bills G."/>
            <person name="Bluhm B."/>
            <person name="Cannon C."/>
            <person name="Castanera R."/>
            <person name="Culley D."/>
            <person name="Daum C."/>
            <person name="Ezra D."/>
            <person name="Gonzalez J."/>
            <person name="Henrissat B."/>
            <person name="Kuo A."/>
            <person name="Liang C."/>
            <person name="Lipzen A."/>
            <person name="Lutzoni F."/>
            <person name="Magnuson J."/>
            <person name="Mondo S."/>
            <person name="Nolan M."/>
            <person name="Ohm R."/>
            <person name="Pangilinan J."/>
            <person name="Park H.-J."/>
            <person name="Ramirez L."/>
            <person name="Alfaro M."/>
            <person name="Sun H."/>
            <person name="Tritt A."/>
            <person name="Yoshinaga Y."/>
            <person name="Zwiers L.-H."/>
            <person name="Turgeon B."/>
            <person name="Goodwin S."/>
            <person name="Spatafora J."/>
            <person name="Crous P."/>
            <person name="Grigoriev I."/>
        </authorList>
    </citation>
    <scope>NUCLEOTIDE SEQUENCE</scope>
    <source>
        <strain evidence="3">CBS 122681</strain>
    </source>
</reference>
<name>A0A6A6THE2_9PLEO</name>
<feature type="chain" id="PRO_5025442552" evidence="2">
    <location>
        <begin position="20"/>
        <end position="231"/>
    </location>
</feature>
<evidence type="ECO:0000256" key="2">
    <source>
        <dbReference type="SAM" id="SignalP"/>
    </source>
</evidence>
<keyword evidence="1" id="KW-1133">Transmembrane helix</keyword>
<dbReference type="AlphaFoldDB" id="A0A6A6THE2"/>
<sequence length="231" mass="25165">MYTSLHLAYLLFLLTQLYALVVHFPHPSSGSVFTRQLQLLKGLTTSAVLLSWYPIATVSASTSAWASASARSRGSHAYALAATAPAYVCLLGGVALFVWTAYHSGPRNFSIIYGRVTPHFVVQSGPFARIRHPTYVSYVLGWLGALYVCGTLPAVRGEGVQFWLPTGLRVVLLSGCIAGLCRCYADGAKLEEAQFLEGENNVDGETVGVTVKSEYRRYVTRVKSRWIPGVV</sequence>
<keyword evidence="1" id="KW-0472">Membrane</keyword>
<protein>
    <submittedName>
        <fullName evidence="3">Uncharacterized protein</fullName>
    </submittedName>
</protein>
<accession>A0A6A6THE2</accession>
<dbReference type="Proteomes" id="UP000799324">
    <property type="component" value="Unassembled WGS sequence"/>
</dbReference>
<dbReference type="OrthoDB" id="422086at2759"/>
<evidence type="ECO:0000313" key="3">
    <source>
        <dbReference type="EMBL" id="KAF2658343.1"/>
    </source>
</evidence>
<evidence type="ECO:0000313" key="4">
    <source>
        <dbReference type="Proteomes" id="UP000799324"/>
    </source>
</evidence>
<proteinExistence type="predicted"/>
<organism evidence="3 4">
    <name type="scientific">Lophiostoma macrostomum CBS 122681</name>
    <dbReference type="NCBI Taxonomy" id="1314788"/>
    <lineage>
        <taxon>Eukaryota</taxon>
        <taxon>Fungi</taxon>
        <taxon>Dikarya</taxon>
        <taxon>Ascomycota</taxon>
        <taxon>Pezizomycotina</taxon>
        <taxon>Dothideomycetes</taxon>
        <taxon>Pleosporomycetidae</taxon>
        <taxon>Pleosporales</taxon>
        <taxon>Lophiostomataceae</taxon>
        <taxon>Lophiostoma</taxon>
    </lineage>
</organism>
<keyword evidence="1" id="KW-0812">Transmembrane</keyword>
<feature type="signal peptide" evidence="2">
    <location>
        <begin position="1"/>
        <end position="19"/>
    </location>
</feature>
<feature type="transmembrane region" description="Helical" evidence="1">
    <location>
        <begin position="43"/>
        <end position="66"/>
    </location>
</feature>
<evidence type="ECO:0000256" key="1">
    <source>
        <dbReference type="SAM" id="Phobius"/>
    </source>
</evidence>
<feature type="transmembrane region" description="Helical" evidence="1">
    <location>
        <begin position="78"/>
        <end position="102"/>
    </location>
</feature>
<gene>
    <name evidence="3" type="ORF">K491DRAFT_713730</name>
</gene>
<keyword evidence="2" id="KW-0732">Signal</keyword>